<dbReference type="InterPro" id="IPR029063">
    <property type="entry name" value="SAM-dependent_MTases_sf"/>
</dbReference>
<reference evidence="4 5" key="1">
    <citation type="submission" date="2019-03" db="EMBL/GenBank/DDBJ databases">
        <authorList>
            <consortium name="Pathogen Informatics"/>
        </authorList>
    </citation>
    <scope>NUCLEOTIDE SEQUENCE [LARGE SCALE GENOMIC DNA]</scope>
    <source>
        <strain evidence="4 5">NCTC10974</strain>
    </source>
</reference>
<comment type="similarity">
    <text evidence="1">Belongs to the N(4)/N(6)-methyltransferase family.</text>
</comment>
<name>A0A485JMH3_ECOLX</name>
<evidence type="ECO:0000313" key="4">
    <source>
        <dbReference type="EMBL" id="VFT71280.1"/>
    </source>
</evidence>
<evidence type="ECO:0000256" key="1">
    <source>
        <dbReference type="ARBA" id="ARBA00006594"/>
    </source>
</evidence>
<accession>A0A485JMH3</accession>
<evidence type="ECO:0000313" key="5">
    <source>
        <dbReference type="Proteomes" id="UP000358010"/>
    </source>
</evidence>
<dbReference type="SUPFAM" id="SSF53335">
    <property type="entry name" value="S-adenosyl-L-methionine-dependent methyltransferases"/>
    <property type="match status" value="1"/>
</dbReference>
<evidence type="ECO:0000259" key="3">
    <source>
        <dbReference type="Pfam" id="PF12161"/>
    </source>
</evidence>
<dbReference type="Proteomes" id="UP000358010">
    <property type="component" value="Unassembled WGS sequence"/>
</dbReference>
<dbReference type="AlphaFoldDB" id="A0A485JMH3"/>
<dbReference type="InterPro" id="IPR038333">
    <property type="entry name" value="T1MK-like_N_sf"/>
</dbReference>
<keyword evidence="2" id="KW-0680">Restriction system</keyword>
<organism evidence="4 5">
    <name type="scientific">Escherichia coli</name>
    <dbReference type="NCBI Taxonomy" id="562"/>
    <lineage>
        <taxon>Bacteria</taxon>
        <taxon>Pseudomonadati</taxon>
        <taxon>Pseudomonadota</taxon>
        <taxon>Gammaproteobacteria</taxon>
        <taxon>Enterobacterales</taxon>
        <taxon>Enterobacteriaceae</taxon>
        <taxon>Escherichia</taxon>
    </lineage>
</organism>
<evidence type="ECO:0000256" key="2">
    <source>
        <dbReference type="ARBA" id="ARBA00022747"/>
    </source>
</evidence>
<dbReference type="EMBL" id="CAADJZ010000001">
    <property type="protein sequence ID" value="VFT71280.1"/>
    <property type="molecule type" value="Genomic_DNA"/>
</dbReference>
<gene>
    <name evidence="4" type="ORF">NCTC10974_04898</name>
</gene>
<dbReference type="GO" id="GO:0009307">
    <property type="term" value="P:DNA restriction-modification system"/>
    <property type="evidence" value="ECO:0007669"/>
    <property type="project" value="UniProtKB-KW"/>
</dbReference>
<proteinExistence type="inferred from homology"/>
<dbReference type="Gene3D" id="1.20.1260.30">
    <property type="match status" value="1"/>
</dbReference>
<sequence>MEYNMSISSVIKSLQDIMRKDAGVDGDAQRLGQLSWLLFLKIFDAQEEALELEQDNYQYPIPQRYLWRSWAANAQGITGDSLLEFVNDDLFPALKNLTAPIDKNPRGYVVKQAFSDAYNYMKNGTLLRQVINKLNEIDFTSASERHLFGDIYEQILKDLQSAGNAGDSIRHAPSLALWWIALIRNSANPLWTRPAVRAVFLPARSIM</sequence>
<protein>
    <submittedName>
        <fullName evidence="4">Restriction modification enzyme M subunit</fullName>
    </submittedName>
</protein>
<feature type="domain" description="N6 adenine-specific DNA methyltransferase N-terminal" evidence="3">
    <location>
        <begin position="8"/>
        <end position="134"/>
    </location>
</feature>
<dbReference type="Pfam" id="PF12161">
    <property type="entry name" value="HsdM_N"/>
    <property type="match status" value="1"/>
</dbReference>
<dbReference type="InterPro" id="IPR022749">
    <property type="entry name" value="D12N6_MeTrfase_N"/>
</dbReference>